<comment type="caution">
    <text evidence="7">The sequence shown here is derived from an EMBL/GenBank/DDBJ whole genome shotgun (WGS) entry which is preliminary data.</text>
</comment>
<dbReference type="PANTHER" id="PTHR30250">
    <property type="entry name" value="PST FAMILY PREDICTED COLANIC ACID TRANSPORTER"/>
    <property type="match status" value="1"/>
</dbReference>
<keyword evidence="5 6" id="KW-0472">Membrane</keyword>
<evidence type="ECO:0000256" key="1">
    <source>
        <dbReference type="ARBA" id="ARBA00004651"/>
    </source>
</evidence>
<feature type="transmembrane region" description="Helical" evidence="6">
    <location>
        <begin position="91"/>
        <end position="116"/>
    </location>
</feature>
<protein>
    <submittedName>
        <fullName evidence="7">Oligosaccharide flippase family protein</fullName>
    </submittedName>
</protein>
<dbReference type="EMBL" id="JBHLWN010000019">
    <property type="protein sequence ID" value="MFC0211468.1"/>
    <property type="molecule type" value="Genomic_DNA"/>
</dbReference>
<feature type="transmembrane region" description="Helical" evidence="6">
    <location>
        <begin position="186"/>
        <end position="207"/>
    </location>
</feature>
<feature type="transmembrane region" description="Helical" evidence="6">
    <location>
        <begin position="249"/>
        <end position="266"/>
    </location>
</feature>
<reference evidence="7 8" key="1">
    <citation type="submission" date="2024-09" db="EMBL/GenBank/DDBJ databases">
        <authorList>
            <person name="Sun Q."/>
            <person name="Mori K."/>
        </authorList>
    </citation>
    <scope>NUCLEOTIDE SEQUENCE [LARGE SCALE GENOMIC DNA]</scope>
    <source>
        <strain evidence="7 8">CCM 7759</strain>
    </source>
</reference>
<evidence type="ECO:0000313" key="7">
    <source>
        <dbReference type="EMBL" id="MFC0211468.1"/>
    </source>
</evidence>
<gene>
    <name evidence="7" type="ORF">ACFFK0_03225</name>
</gene>
<dbReference type="Pfam" id="PF13440">
    <property type="entry name" value="Polysacc_synt_3"/>
    <property type="match status" value="1"/>
</dbReference>
<feature type="transmembrane region" description="Helical" evidence="6">
    <location>
        <begin position="403"/>
        <end position="421"/>
    </location>
</feature>
<evidence type="ECO:0000256" key="4">
    <source>
        <dbReference type="ARBA" id="ARBA00022989"/>
    </source>
</evidence>
<keyword evidence="4 6" id="KW-1133">Transmembrane helix</keyword>
<keyword evidence="8" id="KW-1185">Reference proteome</keyword>
<sequence length="492" mass="53371">MFKQSHALSKSQRFLIRSVLIIVIGLFINQLLQTLGSIVLARVLDDPQQFGEANLLLQIFGMVGLFLNVGFNSALVYQFSTDAEQARRNDFRYALVGSAFFGVVVSLLVAALSPLLAGVYHLPNLQGALVICSIMLIFNSVLNMGVSAFAGNRDFSKQAFFMVLTTTFSTLGTIVGVVLPLKEGDFLWGISFWMGIGAAITATLVGLQAQRVHKPDWIGPVPLKELRRMMAYGVPMWAGNIAKAFQQPFLVMVIGSGSVAAVGYLANGLRITGFIGIVTWAFMIVTFPFVAESSQNWVESKRRGMLCIRYNNYILYPLTLLICLFPNEINGALFGTSYSSQESGIYIILLALGVLFSSVGRLGGSILAGIGRTKANFWVMIVAGIGVVGIVPFIAAAHPVLSVSIYTGGWALSALCTIWFFHYEGFVLDWRKAYGEPLLPTAAMGVMLEIGQWTGAWFPLFIAVGVALLVLGTLYLERKDAASGARISAVKP</sequence>
<dbReference type="PANTHER" id="PTHR30250:SF11">
    <property type="entry name" value="O-ANTIGEN TRANSPORTER-RELATED"/>
    <property type="match status" value="1"/>
</dbReference>
<feature type="transmembrane region" description="Helical" evidence="6">
    <location>
        <begin position="313"/>
        <end position="333"/>
    </location>
</feature>
<proteinExistence type="predicted"/>
<accession>A0ABV6DFP6</accession>
<feature type="transmembrane region" description="Helical" evidence="6">
    <location>
        <begin position="272"/>
        <end position="292"/>
    </location>
</feature>
<dbReference type="InterPro" id="IPR050833">
    <property type="entry name" value="Poly_Biosynth_Transport"/>
</dbReference>
<evidence type="ECO:0000313" key="8">
    <source>
        <dbReference type="Proteomes" id="UP001589776"/>
    </source>
</evidence>
<name>A0ABV6DFP6_9BACL</name>
<dbReference type="Proteomes" id="UP001589776">
    <property type="component" value="Unassembled WGS sequence"/>
</dbReference>
<feature type="transmembrane region" description="Helical" evidence="6">
    <location>
        <begin position="159"/>
        <end position="180"/>
    </location>
</feature>
<keyword evidence="2" id="KW-1003">Cell membrane</keyword>
<organism evidence="7 8">
    <name type="scientific">Paenibacillus chartarius</name>
    <dbReference type="NCBI Taxonomy" id="747481"/>
    <lineage>
        <taxon>Bacteria</taxon>
        <taxon>Bacillati</taxon>
        <taxon>Bacillota</taxon>
        <taxon>Bacilli</taxon>
        <taxon>Bacillales</taxon>
        <taxon>Paenibacillaceae</taxon>
        <taxon>Paenibacillus</taxon>
    </lineage>
</organism>
<feature type="transmembrane region" description="Helical" evidence="6">
    <location>
        <begin position="128"/>
        <end position="150"/>
    </location>
</feature>
<feature type="transmembrane region" description="Helical" evidence="6">
    <location>
        <begin position="55"/>
        <end position="79"/>
    </location>
</feature>
<comment type="subcellular location">
    <subcellularLocation>
        <location evidence="1">Cell membrane</location>
        <topology evidence="1">Multi-pass membrane protein</topology>
    </subcellularLocation>
</comment>
<feature type="transmembrane region" description="Helical" evidence="6">
    <location>
        <begin position="456"/>
        <end position="476"/>
    </location>
</feature>
<evidence type="ECO:0000256" key="3">
    <source>
        <dbReference type="ARBA" id="ARBA00022692"/>
    </source>
</evidence>
<keyword evidence="3 6" id="KW-0812">Transmembrane</keyword>
<feature type="transmembrane region" description="Helical" evidence="6">
    <location>
        <begin position="377"/>
        <end position="397"/>
    </location>
</feature>
<evidence type="ECO:0000256" key="2">
    <source>
        <dbReference type="ARBA" id="ARBA00022475"/>
    </source>
</evidence>
<dbReference type="RefSeq" id="WP_377468448.1">
    <property type="nucleotide sequence ID" value="NZ_JBHLWN010000019.1"/>
</dbReference>
<evidence type="ECO:0000256" key="5">
    <source>
        <dbReference type="ARBA" id="ARBA00023136"/>
    </source>
</evidence>
<evidence type="ECO:0000256" key="6">
    <source>
        <dbReference type="SAM" id="Phobius"/>
    </source>
</evidence>
<feature type="transmembrane region" description="Helical" evidence="6">
    <location>
        <begin position="345"/>
        <end position="370"/>
    </location>
</feature>
<feature type="transmembrane region" description="Helical" evidence="6">
    <location>
        <begin position="20"/>
        <end position="43"/>
    </location>
</feature>